<comment type="caution">
    <text evidence="2">The sequence shown here is derived from an EMBL/GenBank/DDBJ whole genome shotgun (WGS) entry which is preliminary data.</text>
</comment>
<name>A0AAD3XSZ7_NEPGR</name>
<gene>
    <name evidence="2" type="ORF">Nepgr_017320</name>
</gene>
<accession>A0AAD3XSZ7</accession>
<dbReference type="AlphaFoldDB" id="A0AAD3XSZ7"/>
<sequence length="99" mass="11341">MRRQSLPMRLQWLALLLKFEPVRAPSPGTLTPKVKVAIEVPNFETPVPEVLDWRPPMPLHMRFFHSPCLRGRSPSLRYDLGTFLCLSLSPLSDLSPSYL</sequence>
<organism evidence="2 3">
    <name type="scientific">Nepenthes gracilis</name>
    <name type="common">Slender pitcher plant</name>
    <dbReference type="NCBI Taxonomy" id="150966"/>
    <lineage>
        <taxon>Eukaryota</taxon>
        <taxon>Viridiplantae</taxon>
        <taxon>Streptophyta</taxon>
        <taxon>Embryophyta</taxon>
        <taxon>Tracheophyta</taxon>
        <taxon>Spermatophyta</taxon>
        <taxon>Magnoliopsida</taxon>
        <taxon>eudicotyledons</taxon>
        <taxon>Gunneridae</taxon>
        <taxon>Pentapetalae</taxon>
        <taxon>Caryophyllales</taxon>
        <taxon>Nepenthaceae</taxon>
        <taxon>Nepenthes</taxon>
    </lineage>
</organism>
<feature type="chain" id="PRO_5042269701" description="Secreted protein" evidence="1">
    <location>
        <begin position="25"/>
        <end position="99"/>
    </location>
</feature>
<dbReference type="EMBL" id="BSYO01000015">
    <property type="protein sequence ID" value="GMH15479.1"/>
    <property type="molecule type" value="Genomic_DNA"/>
</dbReference>
<keyword evidence="3" id="KW-1185">Reference proteome</keyword>
<protein>
    <recommendedName>
        <fullName evidence="4">Secreted protein</fullName>
    </recommendedName>
</protein>
<feature type="signal peptide" evidence="1">
    <location>
        <begin position="1"/>
        <end position="24"/>
    </location>
</feature>
<evidence type="ECO:0000313" key="2">
    <source>
        <dbReference type="EMBL" id="GMH15479.1"/>
    </source>
</evidence>
<dbReference type="Proteomes" id="UP001279734">
    <property type="component" value="Unassembled WGS sequence"/>
</dbReference>
<evidence type="ECO:0000313" key="3">
    <source>
        <dbReference type="Proteomes" id="UP001279734"/>
    </source>
</evidence>
<evidence type="ECO:0000256" key="1">
    <source>
        <dbReference type="SAM" id="SignalP"/>
    </source>
</evidence>
<evidence type="ECO:0008006" key="4">
    <source>
        <dbReference type="Google" id="ProtNLM"/>
    </source>
</evidence>
<reference evidence="2" key="1">
    <citation type="submission" date="2023-05" db="EMBL/GenBank/DDBJ databases">
        <title>Nepenthes gracilis genome sequencing.</title>
        <authorList>
            <person name="Fukushima K."/>
        </authorList>
    </citation>
    <scope>NUCLEOTIDE SEQUENCE</scope>
    <source>
        <strain evidence="2">SING2019-196</strain>
    </source>
</reference>
<proteinExistence type="predicted"/>
<keyword evidence="1" id="KW-0732">Signal</keyword>